<dbReference type="Gene3D" id="3.40.250.10">
    <property type="entry name" value="Rhodanese-like domain"/>
    <property type="match status" value="1"/>
</dbReference>
<sequence>MRGWIGLLFLAASLGWAQGFRVVTVDDLYRALSNPKTFVIDVRTPQEFAQGHVPGAVNWPLQEIERWWNRVPKDRVVYIKCNTQNRSRLAVQYLLGKGYTGLNLVQGGIQAWLARRYPVER</sequence>
<reference evidence="2 3" key="1">
    <citation type="submission" date="2018-08" db="EMBL/GenBank/DDBJ databases">
        <title>Meiothermus luteus KCTC 52599 genome sequencing project.</title>
        <authorList>
            <person name="Da Costa M.S."/>
            <person name="Albuquerque L."/>
            <person name="Raposo P."/>
            <person name="Froufe H.J.C."/>
            <person name="Barroso C.S."/>
            <person name="Egas C."/>
        </authorList>
    </citation>
    <scope>NUCLEOTIDE SEQUENCE [LARGE SCALE GENOMIC DNA]</scope>
    <source>
        <strain evidence="2 3">KCTC 52599</strain>
    </source>
</reference>
<dbReference type="EC" id="2.8.1.1" evidence="2"/>
<dbReference type="InterPro" id="IPR001763">
    <property type="entry name" value="Rhodanese-like_dom"/>
</dbReference>
<dbReference type="PROSITE" id="PS50206">
    <property type="entry name" value="RHODANESE_3"/>
    <property type="match status" value="1"/>
</dbReference>
<dbReference type="InterPro" id="IPR036873">
    <property type="entry name" value="Rhodanese-like_dom_sf"/>
</dbReference>
<keyword evidence="2" id="KW-0808">Transferase</keyword>
<keyword evidence="3" id="KW-1185">Reference proteome</keyword>
<dbReference type="Proteomes" id="UP000265800">
    <property type="component" value="Unassembled WGS sequence"/>
</dbReference>
<feature type="domain" description="Rhodanese" evidence="1">
    <location>
        <begin position="33"/>
        <end position="121"/>
    </location>
</feature>
<evidence type="ECO:0000313" key="3">
    <source>
        <dbReference type="Proteomes" id="UP000265800"/>
    </source>
</evidence>
<dbReference type="RefSeq" id="WP_119360043.1">
    <property type="nucleotide sequence ID" value="NZ_QWKZ01000038.1"/>
</dbReference>
<comment type="caution">
    <text evidence="2">The sequence shown here is derived from an EMBL/GenBank/DDBJ whole genome shotgun (WGS) entry which is preliminary data.</text>
</comment>
<gene>
    <name evidence="2" type="primary">glpE_4</name>
    <name evidence="2" type="ORF">Mlute_01410</name>
</gene>
<evidence type="ECO:0000259" key="1">
    <source>
        <dbReference type="PROSITE" id="PS50206"/>
    </source>
</evidence>
<evidence type="ECO:0000313" key="2">
    <source>
        <dbReference type="EMBL" id="RIH85928.1"/>
    </source>
</evidence>
<dbReference type="Pfam" id="PF00581">
    <property type="entry name" value="Rhodanese"/>
    <property type="match status" value="1"/>
</dbReference>
<dbReference type="AlphaFoldDB" id="A0A399EPL7"/>
<dbReference type="PANTHER" id="PTHR43031:SF16">
    <property type="entry name" value="OXIDOREDUCTASE"/>
    <property type="match status" value="1"/>
</dbReference>
<name>A0A399EPL7_9DEIN</name>
<proteinExistence type="predicted"/>
<dbReference type="OrthoDB" id="9800872at2"/>
<dbReference type="CDD" id="cd00158">
    <property type="entry name" value="RHOD"/>
    <property type="match status" value="1"/>
</dbReference>
<organism evidence="2 3">
    <name type="scientific">Meiothermus luteus</name>
    <dbReference type="NCBI Taxonomy" id="2026184"/>
    <lineage>
        <taxon>Bacteria</taxon>
        <taxon>Thermotogati</taxon>
        <taxon>Deinococcota</taxon>
        <taxon>Deinococci</taxon>
        <taxon>Thermales</taxon>
        <taxon>Thermaceae</taxon>
        <taxon>Meiothermus</taxon>
    </lineage>
</organism>
<protein>
    <submittedName>
        <fullName evidence="2">Thiosulfate sulfurtransferase GlpE</fullName>
        <ecNumber evidence="2">2.8.1.1</ecNumber>
    </submittedName>
</protein>
<dbReference type="EMBL" id="QWKZ01000038">
    <property type="protein sequence ID" value="RIH85928.1"/>
    <property type="molecule type" value="Genomic_DNA"/>
</dbReference>
<dbReference type="GO" id="GO:0004792">
    <property type="term" value="F:thiosulfate-cyanide sulfurtransferase activity"/>
    <property type="evidence" value="ECO:0007669"/>
    <property type="project" value="UniProtKB-EC"/>
</dbReference>
<dbReference type="SUPFAM" id="SSF52821">
    <property type="entry name" value="Rhodanese/Cell cycle control phosphatase"/>
    <property type="match status" value="1"/>
</dbReference>
<accession>A0A399EPL7</accession>
<dbReference type="PANTHER" id="PTHR43031">
    <property type="entry name" value="FAD-DEPENDENT OXIDOREDUCTASE"/>
    <property type="match status" value="1"/>
</dbReference>
<dbReference type="SMART" id="SM00450">
    <property type="entry name" value="RHOD"/>
    <property type="match status" value="1"/>
</dbReference>
<dbReference type="InterPro" id="IPR050229">
    <property type="entry name" value="GlpE_sulfurtransferase"/>
</dbReference>